<reference evidence="2" key="1">
    <citation type="submission" date="2020-11" db="EMBL/GenBank/DDBJ databases">
        <authorList>
            <consortium name="DOE Joint Genome Institute"/>
            <person name="Ahrendt S."/>
            <person name="Riley R."/>
            <person name="Andreopoulos W."/>
            <person name="Labutti K."/>
            <person name="Pangilinan J."/>
            <person name="Ruiz-Duenas F.J."/>
            <person name="Barrasa J.M."/>
            <person name="Sanchez-Garcia M."/>
            <person name="Camarero S."/>
            <person name="Miyauchi S."/>
            <person name="Serrano A."/>
            <person name="Linde D."/>
            <person name="Babiker R."/>
            <person name="Drula E."/>
            <person name="Ayuso-Fernandez I."/>
            <person name="Pacheco R."/>
            <person name="Padilla G."/>
            <person name="Ferreira P."/>
            <person name="Barriuso J."/>
            <person name="Kellner H."/>
            <person name="Castanera R."/>
            <person name="Alfaro M."/>
            <person name="Ramirez L."/>
            <person name="Pisabarro A.G."/>
            <person name="Kuo A."/>
            <person name="Tritt A."/>
            <person name="Lipzen A."/>
            <person name="He G."/>
            <person name="Yan M."/>
            <person name="Ng V."/>
            <person name="Cullen D."/>
            <person name="Martin F."/>
            <person name="Rosso M.-N."/>
            <person name="Henrissat B."/>
            <person name="Hibbett D."/>
            <person name="Martinez A.T."/>
            <person name="Grigoriev I.V."/>
        </authorList>
    </citation>
    <scope>NUCLEOTIDE SEQUENCE</scope>
    <source>
        <strain evidence="2">CBS 506.95</strain>
    </source>
</reference>
<evidence type="ECO:0000313" key="2">
    <source>
        <dbReference type="EMBL" id="KAF9523688.1"/>
    </source>
</evidence>
<proteinExistence type="predicted"/>
<sequence>MVNTLMDEIKALREEFLAKEQKEKEELHSMRQLHSAEVDALRRRLAYLESRAPPPFDIYDRTRRYPPPLPYDGYGPVSVPSS</sequence>
<evidence type="ECO:0000256" key="1">
    <source>
        <dbReference type="SAM" id="MobiDB-lite"/>
    </source>
</evidence>
<dbReference type="EMBL" id="MU157912">
    <property type="protein sequence ID" value="KAF9523688.1"/>
    <property type="molecule type" value="Genomic_DNA"/>
</dbReference>
<accession>A0A9P6E6S9</accession>
<evidence type="ECO:0000313" key="3">
    <source>
        <dbReference type="Proteomes" id="UP000807306"/>
    </source>
</evidence>
<gene>
    <name evidence="2" type="ORF">CPB83DRAFT_862482</name>
</gene>
<dbReference type="AlphaFoldDB" id="A0A9P6E6S9"/>
<feature type="region of interest" description="Disordered" evidence="1">
    <location>
        <begin position="58"/>
        <end position="82"/>
    </location>
</feature>
<organism evidence="2 3">
    <name type="scientific">Crepidotus variabilis</name>
    <dbReference type="NCBI Taxonomy" id="179855"/>
    <lineage>
        <taxon>Eukaryota</taxon>
        <taxon>Fungi</taxon>
        <taxon>Dikarya</taxon>
        <taxon>Basidiomycota</taxon>
        <taxon>Agaricomycotina</taxon>
        <taxon>Agaricomycetes</taxon>
        <taxon>Agaricomycetidae</taxon>
        <taxon>Agaricales</taxon>
        <taxon>Agaricineae</taxon>
        <taxon>Crepidotaceae</taxon>
        <taxon>Crepidotus</taxon>
    </lineage>
</organism>
<name>A0A9P6E6S9_9AGAR</name>
<comment type="caution">
    <text evidence="2">The sequence shown here is derived from an EMBL/GenBank/DDBJ whole genome shotgun (WGS) entry which is preliminary data.</text>
</comment>
<dbReference type="Proteomes" id="UP000807306">
    <property type="component" value="Unassembled WGS sequence"/>
</dbReference>
<dbReference type="OrthoDB" id="3067415at2759"/>
<protein>
    <submittedName>
        <fullName evidence="2">Uncharacterized protein</fullName>
    </submittedName>
</protein>
<keyword evidence="3" id="KW-1185">Reference proteome</keyword>